<sequence length="1108" mass="120745">FENIRELTSRCEGTAGTGGSRRGECIRRRASRSRCRMSRSSADSQAASPSRPEMIASSGSTSSARRSRQARQPRPKLGLSEIFEPENLCQFFLYMYLRATGRATIHLLDSLDGDCAADAVLGLLALMLLAAVGSVNSQDLGFGFALKYIRMCLKPEFTRELATDNGTAEFVCASACARLGPSCQGFQLTAGGAKCRALVFDKCSPSQLVRTDCSDFAWTFVRNQPGLPDGQLCPDGFGSGYFGSTYKVVSAASWTAGRTACEAMPGLTKYADALERNETAHFHWIKTNVNSGKSFFIGGYRPGSAVGDPWFWLDCNLGLLPEVWGPGQPNAGVSANRLDIWSTHSAGVEDLTDVNAGVTMAMCECIDPHAMVEAALCGAAVMVQQESRSMPGSRTFLPLLQHAWQNSARNLSVMLQSSRIIASTRATTSSVTDVRGRPDLGLSLKLSRPPEKWRSQRATMSNDGAEYVMFEAALCGAAVMVQQESGSMPGSRTFLPLLQHAWQKSVVWFHQQPLTDTWHARFLDKLIADHLLRQVLERAIGRELLQISDELLHRLPWSLLPAPKPVASSDDALVRHEDFVHFFEQFLYVVRLHAFRLPLALRREAVSKDGNLFRLRRFVQFRCRQARQPRPKLGLSKIFEPENLCQFFLYMYELPKGNWASVHLLDSLDGDCAADAVLGLLVLMLLAAVGSVNSQDLGFGFSLKYVRMCLKPEFTRELAADNGTAEFVCASACARLGPSCQGFQLPAGGAKCRALVFDKCSPSQLVRTDCSDFAWTFVRNQPGLPDGQLCPDGFGSGYFGSTYKVVSAASWTAGRTACEAMPGLTKYADALERNETAHFHWIKTNVNSGKSFFIGGYRPGSAVGDPWFWLDCNLGLLPELWGPGQPNEGVSANRLDIWSTHSAGVEDLTDVYAGVTMAMHAMVEAALCGAALSWCSRSRGPCLVRARSCRSCSTPGRTARNLSVMLQSSRIIASTRATTSSVTDVRGRPDLGLSLKLSRPPEKWRSQRATVSNDGAESAKTFTRSLVGLELADGEIVVLVDHANFTAKGVAGEVGNGERRSQVYLVALNSVHLQGELVEPLRAAALPVVDGDVADQRWGSELALPQFG</sequence>
<feature type="compositionally biased region" description="Basic residues" evidence="1">
    <location>
        <begin position="28"/>
        <end position="37"/>
    </location>
</feature>
<evidence type="ECO:0000313" key="3">
    <source>
        <dbReference type="Proteomes" id="UP000095280"/>
    </source>
</evidence>
<evidence type="ECO:0000313" key="4">
    <source>
        <dbReference type="WBParaSite" id="maker-uti_cns_0009867-snap-gene-0.2-mRNA-1"/>
    </source>
</evidence>
<reference evidence="4" key="1">
    <citation type="submission" date="2016-11" db="UniProtKB">
        <authorList>
            <consortium name="WormBaseParasite"/>
        </authorList>
    </citation>
    <scope>IDENTIFICATION</scope>
</reference>
<feature type="compositionally biased region" description="Basic residues" evidence="1">
    <location>
        <begin position="65"/>
        <end position="74"/>
    </location>
</feature>
<dbReference type="Gene3D" id="3.10.100.10">
    <property type="entry name" value="Mannose-Binding Protein A, subunit A"/>
    <property type="match status" value="2"/>
</dbReference>
<feature type="domain" description="C-type lectin" evidence="2">
    <location>
        <begin position="233"/>
        <end position="364"/>
    </location>
</feature>
<dbReference type="Proteomes" id="UP000095280">
    <property type="component" value="Unplaced"/>
</dbReference>
<feature type="domain" description="C-type lectin" evidence="2">
    <location>
        <begin position="790"/>
        <end position="924"/>
    </location>
</feature>
<dbReference type="AlphaFoldDB" id="A0A1I8I3R1"/>
<proteinExistence type="predicted"/>
<evidence type="ECO:0000259" key="2">
    <source>
        <dbReference type="SMART" id="SM00034"/>
    </source>
</evidence>
<dbReference type="InterPro" id="IPR016186">
    <property type="entry name" value="C-type_lectin-like/link_sf"/>
</dbReference>
<name>A0A1I8I3R1_9PLAT</name>
<evidence type="ECO:0000256" key="1">
    <source>
        <dbReference type="SAM" id="MobiDB-lite"/>
    </source>
</evidence>
<dbReference type="InterPro" id="IPR016187">
    <property type="entry name" value="CTDL_fold"/>
</dbReference>
<dbReference type="SUPFAM" id="SSF56436">
    <property type="entry name" value="C-type lectin-like"/>
    <property type="match status" value="2"/>
</dbReference>
<feature type="region of interest" description="Disordered" evidence="1">
    <location>
        <begin position="1"/>
        <end position="77"/>
    </location>
</feature>
<organism evidence="3 4">
    <name type="scientific">Macrostomum lignano</name>
    <dbReference type="NCBI Taxonomy" id="282301"/>
    <lineage>
        <taxon>Eukaryota</taxon>
        <taxon>Metazoa</taxon>
        <taxon>Spiralia</taxon>
        <taxon>Lophotrochozoa</taxon>
        <taxon>Platyhelminthes</taxon>
        <taxon>Rhabditophora</taxon>
        <taxon>Macrostomorpha</taxon>
        <taxon>Macrostomida</taxon>
        <taxon>Macrostomidae</taxon>
        <taxon>Macrostomum</taxon>
    </lineage>
</organism>
<dbReference type="SMART" id="SM00034">
    <property type="entry name" value="CLECT"/>
    <property type="match status" value="2"/>
</dbReference>
<dbReference type="CDD" id="cd00037">
    <property type="entry name" value="CLECT"/>
    <property type="match status" value="2"/>
</dbReference>
<keyword evidence="3" id="KW-1185">Reference proteome</keyword>
<protein>
    <submittedName>
        <fullName evidence="4">C-type lectin domain-containing protein</fullName>
    </submittedName>
</protein>
<dbReference type="InterPro" id="IPR001304">
    <property type="entry name" value="C-type_lectin-like"/>
</dbReference>
<accession>A0A1I8I3R1</accession>
<dbReference type="WBParaSite" id="maker-uti_cns_0009867-snap-gene-0.2-mRNA-1">
    <property type="protein sequence ID" value="maker-uti_cns_0009867-snap-gene-0.2-mRNA-1"/>
    <property type="gene ID" value="maker-uti_cns_0009867-snap-gene-0.2"/>
</dbReference>